<dbReference type="GO" id="GO:0005737">
    <property type="term" value="C:cytoplasm"/>
    <property type="evidence" value="ECO:0007669"/>
    <property type="project" value="UniProtKB-SubCell"/>
</dbReference>
<evidence type="ECO:0000256" key="5">
    <source>
        <dbReference type="ARBA" id="ARBA00022679"/>
    </source>
</evidence>
<dbReference type="PROSITE" id="PS50127">
    <property type="entry name" value="UBC_2"/>
    <property type="match status" value="1"/>
</dbReference>
<evidence type="ECO:0000256" key="9">
    <source>
        <dbReference type="ARBA" id="ARBA00022840"/>
    </source>
</evidence>
<evidence type="ECO:0000256" key="14">
    <source>
        <dbReference type="ARBA" id="ARBA00042401"/>
    </source>
</evidence>
<dbReference type="SMART" id="SM00212">
    <property type="entry name" value="UBCc"/>
    <property type="match status" value="1"/>
</dbReference>
<dbReference type="Proteomes" id="UP000225706">
    <property type="component" value="Unassembled WGS sequence"/>
</dbReference>
<feature type="domain" description="UBC core" evidence="16">
    <location>
        <begin position="32"/>
        <end position="186"/>
    </location>
</feature>
<keyword evidence="6" id="KW-0053">Apoptosis</keyword>
<dbReference type="GO" id="GO:0006915">
    <property type="term" value="P:apoptotic process"/>
    <property type="evidence" value="ECO:0007669"/>
    <property type="project" value="UniProtKB-KW"/>
</dbReference>
<dbReference type="EMBL" id="LSMT01000049">
    <property type="protein sequence ID" value="PFX30516.1"/>
    <property type="molecule type" value="Genomic_DNA"/>
</dbReference>
<dbReference type="FunFam" id="3.10.110.10:FF:000046">
    <property type="entry name" value="Ubiquitin-conjugating enzyme E2 Z"/>
    <property type="match status" value="1"/>
</dbReference>
<dbReference type="GO" id="GO:0005634">
    <property type="term" value="C:nucleus"/>
    <property type="evidence" value="ECO:0007669"/>
    <property type="project" value="UniProtKB-SubCell"/>
</dbReference>
<dbReference type="SUPFAM" id="SSF54495">
    <property type="entry name" value="UBC-like"/>
    <property type="match status" value="1"/>
</dbReference>
<comment type="caution">
    <text evidence="17">The sequence shown here is derived from an EMBL/GenBank/DDBJ whole genome shotgun (WGS) entry which is preliminary data.</text>
</comment>
<evidence type="ECO:0000313" key="17">
    <source>
        <dbReference type="EMBL" id="PFX30516.1"/>
    </source>
</evidence>
<evidence type="ECO:0000259" key="16">
    <source>
        <dbReference type="PROSITE" id="PS50127"/>
    </source>
</evidence>
<dbReference type="AlphaFoldDB" id="A0A2B4SMD0"/>
<dbReference type="InterPro" id="IPR016135">
    <property type="entry name" value="UBQ-conjugating_enzyme/RWD"/>
</dbReference>
<keyword evidence="8" id="KW-0833">Ubl conjugation pathway</keyword>
<name>A0A2B4SMD0_STYPI</name>
<evidence type="ECO:0000256" key="2">
    <source>
        <dbReference type="ARBA" id="ARBA00004496"/>
    </source>
</evidence>
<evidence type="ECO:0000256" key="10">
    <source>
        <dbReference type="ARBA" id="ARBA00023242"/>
    </source>
</evidence>
<reference evidence="18" key="1">
    <citation type="journal article" date="2017" name="bioRxiv">
        <title>Comparative analysis of the genomes of Stylophora pistillata and Acropora digitifera provides evidence for extensive differences between species of corals.</title>
        <authorList>
            <person name="Voolstra C.R."/>
            <person name="Li Y."/>
            <person name="Liew Y.J."/>
            <person name="Baumgarten S."/>
            <person name="Zoccola D."/>
            <person name="Flot J.-F."/>
            <person name="Tambutte S."/>
            <person name="Allemand D."/>
            <person name="Aranda M."/>
        </authorList>
    </citation>
    <scope>NUCLEOTIDE SEQUENCE [LARGE SCALE GENOMIC DNA]</scope>
</reference>
<gene>
    <name evidence="17" type="primary">ube2z</name>
    <name evidence="17" type="ORF">AWC38_SpisGene4678</name>
</gene>
<dbReference type="STRING" id="50429.A0A2B4SMD0"/>
<evidence type="ECO:0000256" key="12">
    <source>
        <dbReference type="ARBA" id="ARBA00041798"/>
    </source>
</evidence>
<evidence type="ECO:0000256" key="8">
    <source>
        <dbReference type="ARBA" id="ARBA00022786"/>
    </source>
</evidence>
<evidence type="ECO:0000313" key="18">
    <source>
        <dbReference type="Proteomes" id="UP000225706"/>
    </source>
</evidence>
<keyword evidence="9" id="KW-0067">ATP-binding</keyword>
<dbReference type="GO" id="GO:0061631">
    <property type="term" value="F:ubiquitin conjugating enzyme activity"/>
    <property type="evidence" value="ECO:0007669"/>
    <property type="project" value="UniProtKB-EC"/>
</dbReference>
<evidence type="ECO:0000256" key="6">
    <source>
        <dbReference type="ARBA" id="ARBA00022703"/>
    </source>
</evidence>
<dbReference type="GO" id="GO:0005524">
    <property type="term" value="F:ATP binding"/>
    <property type="evidence" value="ECO:0007669"/>
    <property type="project" value="UniProtKB-KW"/>
</dbReference>
<evidence type="ECO:0000256" key="15">
    <source>
        <dbReference type="SAM" id="MobiDB-lite"/>
    </source>
</evidence>
<dbReference type="CDD" id="cd23809">
    <property type="entry name" value="UBCc_UBE2Z"/>
    <property type="match status" value="1"/>
</dbReference>
<dbReference type="Gene3D" id="3.10.110.10">
    <property type="entry name" value="Ubiquitin Conjugating Enzyme"/>
    <property type="match status" value="1"/>
</dbReference>
<feature type="compositionally biased region" description="Polar residues" evidence="15">
    <location>
        <begin position="263"/>
        <end position="274"/>
    </location>
</feature>
<dbReference type="GO" id="GO:0004869">
    <property type="term" value="F:cysteine-type endopeptidase inhibitor activity"/>
    <property type="evidence" value="ECO:0007669"/>
    <property type="project" value="TreeGrafter"/>
</dbReference>
<keyword evidence="4" id="KW-0963">Cytoplasm</keyword>
<proteinExistence type="predicted"/>
<comment type="subcellular location">
    <subcellularLocation>
        <location evidence="2">Cytoplasm</location>
    </subcellularLocation>
    <subcellularLocation>
        <location evidence="1">Nucleus</location>
    </subcellularLocation>
</comment>
<dbReference type="PANTHER" id="PTHR46116">
    <property type="entry name" value="(E3-INDEPENDENT) E2 UBIQUITIN-CONJUGATING ENZYME"/>
    <property type="match status" value="1"/>
</dbReference>
<keyword evidence="7" id="KW-0547">Nucleotide-binding</keyword>
<dbReference type="EC" id="2.3.2.23" evidence="3"/>
<dbReference type="Pfam" id="PF00179">
    <property type="entry name" value="UQ_con"/>
    <property type="match status" value="1"/>
</dbReference>
<feature type="region of interest" description="Disordered" evidence="15">
    <location>
        <begin position="257"/>
        <end position="280"/>
    </location>
</feature>
<protein>
    <recommendedName>
        <fullName evidence="11">Ubiquitin-conjugating enzyme E2 Z</fullName>
        <ecNumber evidence="3">2.3.2.23</ecNumber>
    </recommendedName>
    <alternativeName>
        <fullName evidence="12">E2 ubiquitin-conjugating enzyme Z</fullName>
    </alternativeName>
    <alternativeName>
        <fullName evidence="14">Ubiquitin carrier protein Z</fullName>
    </alternativeName>
    <alternativeName>
        <fullName evidence="13">Ubiquitin-protein ligase Z</fullName>
    </alternativeName>
</protein>
<sequence length="280" mass="31871">MAEEDMFLASTSNMLWDPVYSKDWEKESVTPQCVLRIKRDIMSIYNEPPPGMCIVPDKEDITKIHALITGPFDTPYEGGFFYFLIRCPPDYPIRPPRVKLMTTGGGQVRFNPNLYRNGKVCLSILGTWSGPAWSPAQSLSSVLISIQSLLNEKPYHNEPGFEQERQAGDSKRYNECIQHESLRVAVCDMLEGKLKCPSALKDVMEKSFPEFYDYYLSVINDNSHLNGQNMLDPFGEKRGTFDFVSIKQRLEIIQKKLEERRSTAQGSDASSSDTENIEES</sequence>
<accession>A0A2B4SMD0</accession>
<dbReference type="PANTHER" id="PTHR46116:SF26">
    <property type="entry name" value="UBIQUITIN-CONJUGATING ENZYME E2 Z"/>
    <property type="match status" value="1"/>
</dbReference>
<evidence type="ECO:0000256" key="3">
    <source>
        <dbReference type="ARBA" id="ARBA00012486"/>
    </source>
</evidence>
<evidence type="ECO:0000256" key="4">
    <source>
        <dbReference type="ARBA" id="ARBA00022490"/>
    </source>
</evidence>
<keyword evidence="18" id="KW-1185">Reference proteome</keyword>
<dbReference type="InterPro" id="IPR000608">
    <property type="entry name" value="UBC"/>
</dbReference>
<organism evidence="17 18">
    <name type="scientific">Stylophora pistillata</name>
    <name type="common">Smooth cauliflower coral</name>
    <dbReference type="NCBI Taxonomy" id="50429"/>
    <lineage>
        <taxon>Eukaryota</taxon>
        <taxon>Metazoa</taxon>
        <taxon>Cnidaria</taxon>
        <taxon>Anthozoa</taxon>
        <taxon>Hexacorallia</taxon>
        <taxon>Scleractinia</taxon>
        <taxon>Astrocoeniina</taxon>
        <taxon>Pocilloporidae</taxon>
        <taxon>Stylophora</taxon>
    </lineage>
</organism>
<evidence type="ECO:0000256" key="13">
    <source>
        <dbReference type="ARBA" id="ARBA00042316"/>
    </source>
</evidence>
<keyword evidence="10" id="KW-0539">Nucleus</keyword>
<keyword evidence="5" id="KW-0808">Transferase</keyword>
<evidence type="ECO:0000256" key="7">
    <source>
        <dbReference type="ARBA" id="ARBA00022741"/>
    </source>
</evidence>
<dbReference type="GO" id="GO:0043066">
    <property type="term" value="P:negative regulation of apoptotic process"/>
    <property type="evidence" value="ECO:0007669"/>
    <property type="project" value="TreeGrafter"/>
</dbReference>
<dbReference type="OrthoDB" id="47801at2759"/>
<evidence type="ECO:0000256" key="1">
    <source>
        <dbReference type="ARBA" id="ARBA00004123"/>
    </source>
</evidence>
<evidence type="ECO:0000256" key="11">
    <source>
        <dbReference type="ARBA" id="ARBA00039894"/>
    </source>
</evidence>